<reference evidence="4 5" key="1">
    <citation type="journal article" date="2014" name="Int. J. Syst. Evol. Microbiol.">
        <title>Complete genome sequence of Corynebacterium casei LMG S-19264T (=DSM 44701T), isolated from a smear-ripened cheese.</title>
        <authorList>
            <consortium name="US DOE Joint Genome Institute (JGI-PGF)"/>
            <person name="Walter F."/>
            <person name="Albersmeier A."/>
            <person name="Kalinowski J."/>
            <person name="Ruckert C."/>
        </authorList>
    </citation>
    <scope>NUCLEOTIDE SEQUENCE [LARGE SCALE GENOMIC DNA]</scope>
    <source>
        <strain evidence="4 5">KCTC 23968</strain>
    </source>
</reference>
<dbReference type="RefSeq" id="WP_189584695.1">
    <property type="nucleotide sequence ID" value="NZ_BMYV01000002.1"/>
</dbReference>
<feature type="compositionally biased region" description="Acidic residues" evidence="1">
    <location>
        <begin position="296"/>
        <end position="305"/>
    </location>
</feature>
<dbReference type="EMBL" id="BMYV01000002">
    <property type="protein sequence ID" value="GGX68864.1"/>
    <property type="molecule type" value="Genomic_DNA"/>
</dbReference>
<dbReference type="AlphaFoldDB" id="A0A918KPW8"/>
<evidence type="ECO:0000313" key="4">
    <source>
        <dbReference type="EMBL" id="GGX68864.1"/>
    </source>
</evidence>
<evidence type="ECO:0000259" key="3">
    <source>
        <dbReference type="Pfam" id="PF04773"/>
    </source>
</evidence>
<dbReference type="PANTHER" id="PTHR38731:SF3">
    <property type="entry name" value="BLL6125 PROTEIN"/>
    <property type="match status" value="1"/>
</dbReference>
<dbReference type="InterPro" id="IPR006860">
    <property type="entry name" value="FecR"/>
</dbReference>
<name>A0A918KPW8_9PROT</name>
<keyword evidence="2" id="KW-0732">Signal</keyword>
<feature type="domain" description="FecR protein" evidence="3">
    <location>
        <begin position="64"/>
        <end position="150"/>
    </location>
</feature>
<gene>
    <name evidence="4" type="ORF">GCM10011309_18410</name>
</gene>
<dbReference type="Proteomes" id="UP000600865">
    <property type="component" value="Unassembled WGS sequence"/>
</dbReference>
<sequence length="305" mass="33289">MTHLNFVKFIAIAGVCILLPSSVIATDASEVGRNAAVKGTVQILSQEQLQARQAVVKEPVFLGDKVSSKIGSSLQVLLKDNSTFTVGPQCDMVIDEFVYDPKTDNNSLSAKVKKGMFRFTSGKVSKTNPDNIKITTPTATMGIRGTMVEVLVGPEAFLCAKKEGLLAGDIRMDHAGATLIILRGPGPNTTSRNRKGEVVVESGGQEVRLTESGTGVLVSNADQKPSEPFVVSDVLFNYFSRRLRTQPKREGNFQPFEINDDWFTPIPVPVTEESELFTPMDSIEDEDWPSQNGNEFEGDFLSPEE</sequence>
<organism evidence="4 5">
    <name type="scientific">Litorimonas cladophorae</name>
    <dbReference type="NCBI Taxonomy" id="1220491"/>
    <lineage>
        <taxon>Bacteria</taxon>
        <taxon>Pseudomonadati</taxon>
        <taxon>Pseudomonadota</taxon>
        <taxon>Alphaproteobacteria</taxon>
        <taxon>Maricaulales</taxon>
        <taxon>Robiginitomaculaceae</taxon>
    </lineage>
</organism>
<dbReference type="PANTHER" id="PTHR38731">
    <property type="entry name" value="LIPL45-RELATED LIPOPROTEIN-RELATED"/>
    <property type="match status" value="1"/>
</dbReference>
<feature type="chain" id="PRO_5038055102" description="FecR protein domain-containing protein" evidence="2">
    <location>
        <begin position="26"/>
        <end position="305"/>
    </location>
</feature>
<proteinExistence type="predicted"/>
<feature type="region of interest" description="Disordered" evidence="1">
    <location>
        <begin position="276"/>
        <end position="305"/>
    </location>
</feature>
<evidence type="ECO:0000256" key="2">
    <source>
        <dbReference type="SAM" id="SignalP"/>
    </source>
</evidence>
<evidence type="ECO:0000313" key="5">
    <source>
        <dbReference type="Proteomes" id="UP000600865"/>
    </source>
</evidence>
<protein>
    <recommendedName>
        <fullName evidence="3">FecR protein domain-containing protein</fullName>
    </recommendedName>
</protein>
<dbReference type="Pfam" id="PF04773">
    <property type="entry name" value="FecR"/>
    <property type="match status" value="1"/>
</dbReference>
<keyword evidence="5" id="KW-1185">Reference proteome</keyword>
<comment type="caution">
    <text evidence="4">The sequence shown here is derived from an EMBL/GenBank/DDBJ whole genome shotgun (WGS) entry which is preliminary data.</text>
</comment>
<evidence type="ECO:0000256" key="1">
    <source>
        <dbReference type="SAM" id="MobiDB-lite"/>
    </source>
</evidence>
<feature type="signal peptide" evidence="2">
    <location>
        <begin position="1"/>
        <end position="25"/>
    </location>
</feature>
<accession>A0A918KPW8</accession>